<reference evidence="4 5" key="1">
    <citation type="submission" date="2016-10" db="EMBL/GenBank/DDBJ databases">
        <title>Reductive evolution of mitochondrial metabolism and differential evolution of invasion-related proteins in Cryptosporidium.</title>
        <authorList>
            <person name="Liu S."/>
            <person name="Roellig D.M."/>
            <person name="Guo Y."/>
            <person name="Li N."/>
            <person name="Frace M.A."/>
            <person name="Tang K."/>
            <person name="Zhang L."/>
            <person name="Feng Y."/>
            <person name="Xiao L."/>
        </authorList>
    </citation>
    <scope>NUCLEOTIDE SEQUENCE [LARGE SCALE GENOMIC DNA]</scope>
    <source>
        <strain evidence="4">30847</strain>
    </source>
</reference>
<dbReference type="EMBL" id="LRBS01000069">
    <property type="protein sequence ID" value="OII76060.1"/>
    <property type="molecule type" value="Genomic_DNA"/>
</dbReference>
<dbReference type="OrthoDB" id="1724197at2759"/>
<gene>
    <name evidence="4" type="ORF">cand_008060</name>
</gene>
<protein>
    <recommendedName>
        <fullName evidence="3">Bacterial surface antigen (D15) domain-containing protein</fullName>
    </recommendedName>
</protein>
<comment type="subcellular location">
    <subcellularLocation>
        <location evidence="1">Membrane</location>
    </subcellularLocation>
</comment>
<dbReference type="RefSeq" id="XP_067067906.1">
    <property type="nucleotide sequence ID" value="XM_067211046.1"/>
</dbReference>
<evidence type="ECO:0000313" key="4">
    <source>
        <dbReference type="EMBL" id="OII76060.1"/>
    </source>
</evidence>
<dbReference type="AlphaFoldDB" id="A0A1J4MSQ3"/>
<evidence type="ECO:0000256" key="2">
    <source>
        <dbReference type="ARBA" id="ARBA00023136"/>
    </source>
</evidence>
<evidence type="ECO:0000313" key="5">
    <source>
        <dbReference type="Proteomes" id="UP000186804"/>
    </source>
</evidence>
<name>A0A1J4MSQ3_9CRYT</name>
<organism evidence="4 5">
    <name type="scientific">Cryptosporidium andersoni</name>
    <dbReference type="NCBI Taxonomy" id="117008"/>
    <lineage>
        <taxon>Eukaryota</taxon>
        <taxon>Sar</taxon>
        <taxon>Alveolata</taxon>
        <taxon>Apicomplexa</taxon>
        <taxon>Conoidasida</taxon>
        <taxon>Coccidia</taxon>
        <taxon>Eucoccidiorida</taxon>
        <taxon>Eimeriorina</taxon>
        <taxon>Cryptosporidiidae</taxon>
        <taxon>Cryptosporidium</taxon>
    </lineage>
</organism>
<evidence type="ECO:0000259" key="3">
    <source>
        <dbReference type="Pfam" id="PF01103"/>
    </source>
</evidence>
<dbReference type="VEuPathDB" id="CryptoDB:cand_008060"/>
<proteinExistence type="predicted"/>
<dbReference type="InterPro" id="IPR000184">
    <property type="entry name" value="Bac_surfAg_D15"/>
</dbReference>
<accession>A0A1J4MSQ3</accession>
<dbReference type="Proteomes" id="UP000186804">
    <property type="component" value="Unassembled WGS sequence"/>
</dbReference>
<dbReference type="Gene3D" id="2.40.160.50">
    <property type="entry name" value="membrane protein fhac: a member of the omp85/tpsb transporter family"/>
    <property type="match status" value="1"/>
</dbReference>
<feature type="domain" description="Bacterial surface antigen (D15)" evidence="3">
    <location>
        <begin position="126"/>
        <end position="494"/>
    </location>
</feature>
<evidence type="ECO:0000256" key="1">
    <source>
        <dbReference type="ARBA" id="ARBA00004370"/>
    </source>
</evidence>
<keyword evidence="5" id="KW-1185">Reference proteome</keyword>
<dbReference type="GeneID" id="92364991"/>
<sequence length="501" mass="56006">MEHPNVISLDDSANVESVKVKFEGLKHVNSSYLNFYNKKFENIKDMGSLLQAVKGVHEGLISTGIFSDVIPYITTDPEVKSKVDVKFHCIENKFHYTIGSSVNKKGRIGVEASAYIPGIFGSLSTAKLNFEASGQQSGECGASIFTPNIFGSNFNMLYNIYKTMIDHRQTSSYTEKSFGGILRISDMFGRNSICFESRARDTVTTKSPSNNEDNLSSFASILKIPNQSIKNSIGYSWNRIKQHNLSTDQDNLFIEKSIESLEYIGEQQEPIPSMTITQLSSEYAGLNGDVTFLKFQGFHKWRGSFAKYIDIKFVRNLNFEFNMAFGILLPNIFSSGYPLVSTIHDRFFIGGNFGYYNCLRGFAARGIGPCELRYDSNQEQIGTSKPIYDYLGGEGFSLAEFQISYPLKLDFLKFGIMRPHLTGFISAASIIEKTKDFIKPKCDIDRCAILLQGLRASTGIGLMFPINSANLSVTLSTPLKYCHTDLLENVQLGIRLAYSPI</sequence>
<dbReference type="Pfam" id="PF01103">
    <property type="entry name" value="Omp85"/>
    <property type="match status" value="1"/>
</dbReference>
<comment type="caution">
    <text evidence="4">The sequence shown here is derived from an EMBL/GenBank/DDBJ whole genome shotgun (WGS) entry which is preliminary data.</text>
</comment>
<dbReference type="GO" id="GO:0019867">
    <property type="term" value="C:outer membrane"/>
    <property type="evidence" value="ECO:0007669"/>
    <property type="project" value="InterPro"/>
</dbReference>
<keyword evidence="2" id="KW-0472">Membrane</keyword>